<gene>
    <name evidence="1" type="ORF">Tco_0800952</name>
</gene>
<proteinExistence type="predicted"/>
<sequence length="144" mass="15564">MNSSLTVCVTKKVSISDGYSRVAELSICTYTRSLPAYDRALCPVLAILSGSGLVLGIIPKGHLGIPICRGNALGTSLPDPLHIVSPGIRVYNSMRCLEGSLVGIVQLLEMLLDDRIDICPALGLQVRLQVKLRLQSYTTKQRQS</sequence>
<protein>
    <submittedName>
        <fullName evidence="1">Uncharacterized protein</fullName>
    </submittedName>
</protein>
<keyword evidence="2" id="KW-1185">Reference proteome</keyword>
<evidence type="ECO:0000313" key="1">
    <source>
        <dbReference type="EMBL" id="GJS93984.1"/>
    </source>
</evidence>
<accession>A0ABQ4ZUL0</accession>
<dbReference type="EMBL" id="BQNB010011697">
    <property type="protein sequence ID" value="GJS93984.1"/>
    <property type="molecule type" value="Genomic_DNA"/>
</dbReference>
<comment type="caution">
    <text evidence="1">The sequence shown here is derived from an EMBL/GenBank/DDBJ whole genome shotgun (WGS) entry which is preliminary data.</text>
</comment>
<evidence type="ECO:0000313" key="2">
    <source>
        <dbReference type="Proteomes" id="UP001151760"/>
    </source>
</evidence>
<reference evidence="1" key="2">
    <citation type="submission" date="2022-01" db="EMBL/GenBank/DDBJ databases">
        <authorList>
            <person name="Yamashiro T."/>
            <person name="Shiraishi A."/>
            <person name="Satake H."/>
            <person name="Nakayama K."/>
        </authorList>
    </citation>
    <scope>NUCLEOTIDE SEQUENCE</scope>
</reference>
<dbReference type="Proteomes" id="UP001151760">
    <property type="component" value="Unassembled WGS sequence"/>
</dbReference>
<reference evidence="1" key="1">
    <citation type="journal article" date="2022" name="Int. J. Mol. Sci.">
        <title>Draft Genome of Tanacetum Coccineum: Genomic Comparison of Closely Related Tanacetum-Family Plants.</title>
        <authorList>
            <person name="Yamashiro T."/>
            <person name="Shiraishi A."/>
            <person name="Nakayama K."/>
            <person name="Satake H."/>
        </authorList>
    </citation>
    <scope>NUCLEOTIDE SEQUENCE</scope>
</reference>
<organism evidence="1 2">
    <name type="scientific">Tanacetum coccineum</name>
    <dbReference type="NCBI Taxonomy" id="301880"/>
    <lineage>
        <taxon>Eukaryota</taxon>
        <taxon>Viridiplantae</taxon>
        <taxon>Streptophyta</taxon>
        <taxon>Embryophyta</taxon>
        <taxon>Tracheophyta</taxon>
        <taxon>Spermatophyta</taxon>
        <taxon>Magnoliopsida</taxon>
        <taxon>eudicotyledons</taxon>
        <taxon>Gunneridae</taxon>
        <taxon>Pentapetalae</taxon>
        <taxon>asterids</taxon>
        <taxon>campanulids</taxon>
        <taxon>Asterales</taxon>
        <taxon>Asteraceae</taxon>
        <taxon>Asteroideae</taxon>
        <taxon>Anthemideae</taxon>
        <taxon>Anthemidinae</taxon>
        <taxon>Tanacetum</taxon>
    </lineage>
</organism>
<name>A0ABQ4ZUL0_9ASTR</name>